<keyword evidence="1" id="KW-1133">Transmembrane helix</keyword>
<dbReference type="AlphaFoldDB" id="A0A370X0M8"/>
<feature type="transmembrane region" description="Helical" evidence="1">
    <location>
        <begin position="6"/>
        <end position="23"/>
    </location>
</feature>
<dbReference type="Proteomes" id="UP000255334">
    <property type="component" value="Unassembled WGS sequence"/>
</dbReference>
<keyword evidence="1" id="KW-0472">Membrane</keyword>
<keyword evidence="3" id="KW-1185">Reference proteome</keyword>
<feature type="transmembrane region" description="Helical" evidence="1">
    <location>
        <begin position="35"/>
        <end position="56"/>
    </location>
</feature>
<reference evidence="2 3" key="1">
    <citation type="submission" date="2018-07" db="EMBL/GenBank/DDBJ databases">
        <title>Dyella monticola sp. nov. and Dyella psychrodurans sp. nov. isolated from monsoon evergreen broad-leaved forest soil of Dinghu Mountain, China.</title>
        <authorList>
            <person name="Gao Z."/>
            <person name="Qiu L."/>
        </authorList>
    </citation>
    <scope>NUCLEOTIDE SEQUENCE [LARGE SCALE GENOMIC DNA]</scope>
    <source>
        <strain evidence="2 3">4MSK11</strain>
    </source>
</reference>
<name>A0A370X0M8_9GAMM</name>
<organism evidence="2 3">
    <name type="scientific">Dyella psychrodurans</name>
    <dbReference type="NCBI Taxonomy" id="1927960"/>
    <lineage>
        <taxon>Bacteria</taxon>
        <taxon>Pseudomonadati</taxon>
        <taxon>Pseudomonadota</taxon>
        <taxon>Gammaproteobacteria</taxon>
        <taxon>Lysobacterales</taxon>
        <taxon>Rhodanobacteraceae</taxon>
        <taxon>Dyella</taxon>
    </lineage>
</organism>
<protein>
    <submittedName>
        <fullName evidence="2">Uncharacterized protein</fullName>
    </submittedName>
</protein>
<keyword evidence="1" id="KW-0812">Transmembrane</keyword>
<evidence type="ECO:0000313" key="2">
    <source>
        <dbReference type="EMBL" id="RDS81964.1"/>
    </source>
</evidence>
<accession>A0A370X0M8</accession>
<sequence length="112" mass="12658">MRYLSLLLLGPWLVLLAWAYWVACKRSRVTWRHGVYDMVVIVVALAAAYGCALAAYDDIAIQNVGNFGRESGSIWKQVMPALYGYGAFAAVMVVGVVARFLFRRRRRDLLSR</sequence>
<evidence type="ECO:0000256" key="1">
    <source>
        <dbReference type="SAM" id="Phobius"/>
    </source>
</evidence>
<dbReference type="EMBL" id="QRBF01000006">
    <property type="protein sequence ID" value="RDS81964.1"/>
    <property type="molecule type" value="Genomic_DNA"/>
</dbReference>
<gene>
    <name evidence="2" type="ORF">DWU99_16240</name>
</gene>
<comment type="caution">
    <text evidence="2">The sequence shown here is derived from an EMBL/GenBank/DDBJ whole genome shotgun (WGS) entry which is preliminary data.</text>
</comment>
<feature type="transmembrane region" description="Helical" evidence="1">
    <location>
        <begin position="82"/>
        <end position="102"/>
    </location>
</feature>
<proteinExistence type="predicted"/>
<evidence type="ECO:0000313" key="3">
    <source>
        <dbReference type="Proteomes" id="UP000255334"/>
    </source>
</evidence>